<dbReference type="Pfam" id="PF07534">
    <property type="entry name" value="TLD"/>
    <property type="match status" value="1"/>
</dbReference>
<dbReference type="SMART" id="SM00584">
    <property type="entry name" value="TLDc"/>
    <property type="match status" value="1"/>
</dbReference>
<dbReference type="PANTHER" id="PTHR12298:SF4">
    <property type="entry name" value="PROGRAMMED CELL DEATH PROTEIN 2"/>
    <property type="match status" value="1"/>
</dbReference>
<dbReference type="SUPFAM" id="SSF144232">
    <property type="entry name" value="HIT/MYND zinc finger-like"/>
    <property type="match status" value="1"/>
</dbReference>
<evidence type="ECO:0000256" key="2">
    <source>
        <dbReference type="ARBA" id="ARBA00022771"/>
    </source>
</evidence>
<name>A0A2K3NX60_TRIPR</name>
<proteinExistence type="predicted"/>
<dbReference type="Pfam" id="PF04194">
    <property type="entry name" value="PDCD2_C"/>
    <property type="match status" value="1"/>
</dbReference>
<dbReference type="InterPro" id="IPR002048">
    <property type="entry name" value="EF_hand_dom"/>
</dbReference>
<dbReference type="PROSITE" id="PS50222">
    <property type="entry name" value="EF_HAND_2"/>
    <property type="match status" value="1"/>
</dbReference>
<dbReference type="PROSITE" id="PS51886">
    <property type="entry name" value="TLDC"/>
    <property type="match status" value="1"/>
</dbReference>
<feature type="domain" description="EF-hand" evidence="7">
    <location>
        <begin position="94"/>
        <end position="129"/>
    </location>
</feature>
<dbReference type="GO" id="GO:0008270">
    <property type="term" value="F:zinc ion binding"/>
    <property type="evidence" value="ECO:0007669"/>
    <property type="project" value="UniProtKB-KW"/>
</dbReference>
<accession>A0A2K3NX60</accession>
<reference evidence="10 11" key="1">
    <citation type="journal article" date="2014" name="Am. J. Bot.">
        <title>Genome assembly and annotation for red clover (Trifolium pratense; Fabaceae).</title>
        <authorList>
            <person name="Istvanek J."/>
            <person name="Jaros M."/>
            <person name="Krenek A."/>
            <person name="Repkova J."/>
        </authorList>
    </citation>
    <scope>NUCLEOTIDE SEQUENCE [LARGE SCALE GENOMIC DNA]</scope>
    <source>
        <strain evidence="11">cv. Tatra</strain>
        <tissue evidence="10">Young leaves</tissue>
    </source>
</reference>
<dbReference type="GO" id="GO:0005737">
    <property type="term" value="C:cytoplasm"/>
    <property type="evidence" value="ECO:0007669"/>
    <property type="project" value="InterPro"/>
</dbReference>
<sequence length="852" mass="95663">MGNAQSPPTDPRYLSASRAFSQKELQDLKSLFDSLASQSQSNGKYISPSVFQLYFKLHGPVGERMFDLVTQERKDQKLTFEDLVVTKATYEKGTKDEIEEFIFRLLDVSGDNFVGRSDLESVMIAIFNDILCIKGSEDGSSSHQDIVSIFLNAATFSIHDEKCTEEAMSFEDFRSWCTHLPTARKLLGSLLLPPDSGRPGTQIPNLLTPKDIDSNNVLLRKEYAWHIGGALSQHELEDWKLLYHSSVNGLSFNTFLGNISNHEGPTVLIIKDKDGYIYGGYASQQWERHAEFYGDMKSYIFQLNPKASIFRPTGANTNLQWCAVNFSSEDIPNGIGFGGKESHFGLFISANFDQGHTFSCSTFGSPSLSKTNRIIPEVIECWGVTQGLVQGKNDAVKGTVLERFKEDRHMLNMVGLANSKVAKGTLYLSRLNCITQTLILLRRAPSLPTAVNSVHIIAAFYSLSPHMDTDAIGDSVNKFKAIRMDNDEFADEDVDSDDGFDDSDDEELEPITFGFLEKPKNSFTLSRQFFPSKAGGLPAWLDPLNIPSGKSSVCDFCGDPLQFVLQVYAPVVEKESTFHRMLFVFMCPSMTCLLRDQHEQWKRNPEKLSRSVKVFRCQLPRINPFYSSECPKYDGSDKPIGSGAALCDWCGTWKGDKLCSSCKQVRYCSEKHQTLSWRAGHKIACQQIKVSSPLSGPNKNGTTSLESCKVGNKSTWPEFEIIEDQSECNVDKSEDNTLANSLILRNRSDDTMNSLMDSFQGDDDKKSWAHFQERIAKAPEQVLRYYRNSNSKPIWPILSGRPSKDDIPKCIYCGGSMCCEFQVLIIVILHVMPFLLFGQPNIFCFLLIILRC</sequence>
<organism evidence="10 11">
    <name type="scientific">Trifolium pratense</name>
    <name type="common">Red clover</name>
    <dbReference type="NCBI Taxonomy" id="57577"/>
    <lineage>
        <taxon>Eukaryota</taxon>
        <taxon>Viridiplantae</taxon>
        <taxon>Streptophyta</taxon>
        <taxon>Embryophyta</taxon>
        <taxon>Tracheophyta</taxon>
        <taxon>Spermatophyta</taxon>
        <taxon>Magnoliopsida</taxon>
        <taxon>eudicotyledons</taxon>
        <taxon>Gunneridae</taxon>
        <taxon>Pentapetalae</taxon>
        <taxon>rosids</taxon>
        <taxon>fabids</taxon>
        <taxon>Fabales</taxon>
        <taxon>Fabaceae</taxon>
        <taxon>Papilionoideae</taxon>
        <taxon>50 kb inversion clade</taxon>
        <taxon>NPAAA clade</taxon>
        <taxon>Hologalegina</taxon>
        <taxon>IRL clade</taxon>
        <taxon>Trifolieae</taxon>
        <taxon>Trifolium</taxon>
    </lineage>
</organism>
<evidence type="ECO:0000256" key="5">
    <source>
        <dbReference type="PROSITE-ProRule" id="PRU00134"/>
    </source>
</evidence>
<evidence type="ECO:0000256" key="3">
    <source>
        <dbReference type="ARBA" id="ARBA00022833"/>
    </source>
</evidence>
<dbReference type="AlphaFoldDB" id="A0A2K3NX60"/>
<dbReference type="Gene3D" id="6.10.140.2220">
    <property type="match status" value="1"/>
</dbReference>
<evidence type="ECO:0000259" key="9">
    <source>
        <dbReference type="PROSITE" id="PS51886"/>
    </source>
</evidence>
<dbReference type="InterPro" id="IPR007320">
    <property type="entry name" value="PDCD2_C"/>
</dbReference>
<gene>
    <name evidence="10" type="ORF">L195_g004115</name>
</gene>
<dbReference type="InterPro" id="IPR011992">
    <property type="entry name" value="EF-hand-dom_pair"/>
</dbReference>
<dbReference type="PANTHER" id="PTHR12298">
    <property type="entry name" value="PCDC2 PROGRAMMED CELL DEATH PROTEIN 2 -RELATED"/>
    <property type="match status" value="1"/>
</dbReference>
<keyword evidence="6" id="KW-1133">Transmembrane helix</keyword>
<dbReference type="Proteomes" id="UP000236291">
    <property type="component" value="Unassembled WGS sequence"/>
</dbReference>
<dbReference type="ExpressionAtlas" id="A0A2K3NX60">
    <property type="expression patterns" value="baseline"/>
</dbReference>
<keyword evidence="6" id="KW-0812">Transmembrane</keyword>
<reference evidence="10 11" key="2">
    <citation type="journal article" date="2017" name="Front. Plant Sci.">
        <title>Gene Classification and Mining of Molecular Markers Useful in Red Clover (Trifolium pratense) Breeding.</title>
        <authorList>
            <person name="Istvanek J."/>
            <person name="Dluhosova J."/>
            <person name="Dluhos P."/>
            <person name="Patkova L."/>
            <person name="Nedelnik J."/>
            <person name="Repkova J."/>
        </authorList>
    </citation>
    <scope>NUCLEOTIDE SEQUENCE [LARGE SCALE GENOMIC DNA]</scope>
    <source>
        <strain evidence="11">cv. Tatra</strain>
        <tissue evidence="10">Young leaves</tissue>
    </source>
</reference>
<feature type="domain" description="MYND-type" evidence="8">
    <location>
        <begin position="647"/>
        <end position="685"/>
    </location>
</feature>
<dbReference type="InterPro" id="IPR018247">
    <property type="entry name" value="EF_Hand_1_Ca_BS"/>
</dbReference>
<evidence type="ECO:0000256" key="1">
    <source>
        <dbReference type="ARBA" id="ARBA00022723"/>
    </source>
</evidence>
<dbReference type="Gene3D" id="1.10.238.10">
    <property type="entry name" value="EF-hand"/>
    <property type="match status" value="1"/>
</dbReference>
<dbReference type="Pfam" id="PF01753">
    <property type="entry name" value="zf-MYND"/>
    <property type="match status" value="1"/>
</dbReference>
<keyword evidence="6" id="KW-0472">Membrane</keyword>
<evidence type="ECO:0000256" key="6">
    <source>
        <dbReference type="SAM" id="Phobius"/>
    </source>
</evidence>
<dbReference type="InterPro" id="IPR002893">
    <property type="entry name" value="Znf_MYND"/>
</dbReference>
<feature type="transmembrane region" description="Helical" evidence="6">
    <location>
        <begin position="823"/>
        <end position="850"/>
    </location>
</feature>
<dbReference type="PROSITE" id="PS50865">
    <property type="entry name" value="ZF_MYND_2"/>
    <property type="match status" value="1"/>
</dbReference>
<dbReference type="STRING" id="57577.A0A2K3NX60"/>
<feature type="domain" description="TLDc" evidence="9">
    <location>
        <begin position="217"/>
        <end position="385"/>
    </location>
</feature>
<evidence type="ECO:0000259" key="8">
    <source>
        <dbReference type="PROSITE" id="PS50865"/>
    </source>
</evidence>
<dbReference type="GO" id="GO:0005509">
    <property type="term" value="F:calcium ion binding"/>
    <property type="evidence" value="ECO:0007669"/>
    <property type="project" value="InterPro"/>
</dbReference>
<comment type="caution">
    <text evidence="10">The sequence shown here is derived from an EMBL/GenBank/DDBJ whole genome shotgun (WGS) entry which is preliminary data.</text>
</comment>
<evidence type="ECO:0000313" key="11">
    <source>
        <dbReference type="Proteomes" id="UP000236291"/>
    </source>
</evidence>
<evidence type="ECO:0000256" key="4">
    <source>
        <dbReference type="ARBA" id="ARBA00022837"/>
    </source>
</evidence>
<dbReference type="PROSITE" id="PS01360">
    <property type="entry name" value="ZF_MYND_1"/>
    <property type="match status" value="1"/>
</dbReference>
<protein>
    <submittedName>
        <fullName evidence="10">TLD domain-containing KIAA1609-like protein</fullName>
    </submittedName>
</protein>
<keyword evidence="1" id="KW-0479">Metal-binding</keyword>
<keyword evidence="4" id="KW-0106">Calcium</keyword>
<evidence type="ECO:0000313" key="10">
    <source>
        <dbReference type="EMBL" id="PNY07614.1"/>
    </source>
</evidence>
<evidence type="ECO:0000259" key="7">
    <source>
        <dbReference type="PROSITE" id="PS50222"/>
    </source>
</evidence>
<dbReference type="PROSITE" id="PS00018">
    <property type="entry name" value="EF_HAND_1"/>
    <property type="match status" value="1"/>
</dbReference>
<dbReference type="InterPro" id="IPR006571">
    <property type="entry name" value="TLDc_dom"/>
</dbReference>
<dbReference type="SUPFAM" id="SSF47473">
    <property type="entry name" value="EF-hand"/>
    <property type="match status" value="1"/>
</dbReference>
<dbReference type="EMBL" id="ASHM01001986">
    <property type="protein sequence ID" value="PNY07614.1"/>
    <property type="molecule type" value="Genomic_DNA"/>
</dbReference>
<keyword evidence="2 5" id="KW-0863">Zinc-finger</keyword>
<keyword evidence="3" id="KW-0862">Zinc</keyword>